<organism evidence="8 9">
    <name type="scientific">Triparma retinervis</name>
    <dbReference type="NCBI Taxonomy" id="2557542"/>
    <lineage>
        <taxon>Eukaryota</taxon>
        <taxon>Sar</taxon>
        <taxon>Stramenopiles</taxon>
        <taxon>Ochrophyta</taxon>
        <taxon>Bolidophyceae</taxon>
        <taxon>Parmales</taxon>
        <taxon>Triparmaceae</taxon>
        <taxon>Triparma</taxon>
    </lineage>
</organism>
<feature type="transmembrane region" description="Helical" evidence="7">
    <location>
        <begin position="119"/>
        <end position="148"/>
    </location>
</feature>
<evidence type="ECO:0000256" key="4">
    <source>
        <dbReference type="ARBA" id="ARBA00022692"/>
    </source>
</evidence>
<feature type="transmembrane region" description="Helical" evidence="7">
    <location>
        <begin position="24"/>
        <end position="43"/>
    </location>
</feature>
<dbReference type="PANTHER" id="PTHR10332:SF88">
    <property type="entry name" value="EQUILIBRATIVE NUCLEOSIDE TRANSPORTER 1, ISOFORM A"/>
    <property type="match status" value="1"/>
</dbReference>
<evidence type="ECO:0000256" key="6">
    <source>
        <dbReference type="ARBA" id="ARBA00023136"/>
    </source>
</evidence>
<comment type="caution">
    <text evidence="8">The sequence shown here is derived from an EMBL/GenBank/DDBJ whole genome shotgun (WGS) entry which is preliminary data.</text>
</comment>
<sequence>MAGKMGLGSEGPPRPDPSVSGEHLIYPIFFMMGLGTLFPWNAFINATSYFSARFCGTAREHDYLPFFSVAFNITEVAALACCVKYGWKQVVTPLVIYSIVFFTTALLVLIDGVSADFLFYFTLVSLAVVGVCTALMSGGVFGLAGMFPPNCTQALMSGQGLAGLIVSLTSILTTLGASADDGCSDGDDDSDSCKPYATDWAAFSYFTIACVVLLGCIGGYIILDRLPITQYYRAKAASTDTDTTEEMDAPLLDSDVSAEVEGESGRAMRVIRTLSTPAISVFFIFNVTLALFPTITSKIESTQKCETTARFFNDLFVPFGFLLFNGFDFLGRTLAGLFPIDNKNNLKRLVTIGCIARVIFFPLFLLSNVSGTQLPVVFDDDFLPMLFMFFFALSNGYISSLCMMLGPQLVSPEDQELAGNVMIFFLSAGLLAGSAFSFVDLKIATDEW</sequence>
<evidence type="ECO:0000256" key="3">
    <source>
        <dbReference type="ARBA" id="ARBA00022448"/>
    </source>
</evidence>
<evidence type="ECO:0000256" key="7">
    <source>
        <dbReference type="SAM" id="Phobius"/>
    </source>
</evidence>
<evidence type="ECO:0000313" key="9">
    <source>
        <dbReference type="Proteomes" id="UP001165082"/>
    </source>
</evidence>
<comment type="subcellular location">
    <subcellularLocation>
        <location evidence="1">Membrane</location>
        <topology evidence="1">Multi-pass membrane protein</topology>
    </subcellularLocation>
</comment>
<dbReference type="OrthoDB" id="10261753at2759"/>
<gene>
    <name evidence="8" type="ORF">TrRE_jg1837</name>
</gene>
<dbReference type="GO" id="GO:0005886">
    <property type="term" value="C:plasma membrane"/>
    <property type="evidence" value="ECO:0007669"/>
    <property type="project" value="TreeGrafter"/>
</dbReference>
<keyword evidence="6 7" id="KW-0472">Membrane</keyword>
<dbReference type="PIRSF" id="PIRSF016379">
    <property type="entry name" value="ENT"/>
    <property type="match status" value="1"/>
</dbReference>
<evidence type="ECO:0000256" key="1">
    <source>
        <dbReference type="ARBA" id="ARBA00004141"/>
    </source>
</evidence>
<keyword evidence="5 7" id="KW-1133">Transmembrane helix</keyword>
<accession>A0A9W6ZWK0</accession>
<evidence type="ECO:0000313" key="8">
    <source>
        <dbReference type="EMBL" id="GMH57804.1"/>
    </source>
</evidence>
<dbReference type="Pfam" id="PF01733">
    <property type="entry name" value="Nucleoside_tran"/>
    <property type="match status" value="1"/>
</dbReference>
<evidence type="ECO:0000256" key="5">
    <source>
        <dbReference type="ARBA" id="ARBA00022989"/>
    </source>
</evidence>
<proteinExistence type="inferred from homology"/>
<feature type="transmembrane region" description="Helical" evidence="7">
    <location>
        <begin position="94"/>
        <end position="113"/>
    </location>
</feature>
<reference evidence="8" key="1">
    <citation type="submission" date="2022-07" db="EMBL/GenBank/DDBJ databases">
        <title>Genome analysis of Parmales, a sister group of diatoms, reveals the evolutionary specialization of diatoms from phago-mixotrophs to photoautotrophs.</title>
        <authorList>
            <person name="Ban H."/>
            <person name="Sato S."/>
            <person name="Yoshikawa S."/>
            <person name="Kazumasa Y."/>
            <person name="Nakamura Y."/>
            <person name="Ichinomiya M."/>
            <person name="Saitoh K."/>
            <person name="Sato N."/>
            <person name="Blanc-Mathieu R."/>
            <person name="Endo H."/>
            <person name="Kuwata A."/>
            <person name="Ogata H."/>
        </authorList>
    </citation>
    <scope>NUCLEOTIDE SEQUENCE</scope>
</reference>
<evidence type="ECO:0008006" key="10">
    <source>
        <dbReference type="Google" id="ProtNLM"/>
    </source>
</evidence>
<dbReference type="PRINTS" id="PR01130">
    <property type="entry name" value="DERENTRNSPRT"/>
</dbReference>
<dbReference type="GO" id="GO:0005337">
    <property type="term" value="F:nucleoside transmembrane transporter activity"/>
    <property type="evidence" value="ECO:0007669"/>
    <property type="project" value="InterPro"/>
</dbReference>
<dbReference type="Proteomes" id="UP001165082">
    <property type="component" value="Unassembled WGS sequence"/>
</dbReference>
<name>A0A9W6ZWK0_9STRA</name>
<feature type="transmembrane region" description="Helical" evidence="7">
    <location>
        <begin position="349"/>
        <end position="370"/>
    </location>
</feature>
<keyword evidence="9" id="KW-1185">Reference proteome</keyword>
<feature type="transmembrane region" description="Helical" evidence="7">
    <location>
        <begin position="417"/>
        <end position="439"/>
    </location>
</feature>
<feature type="transmembrane region" description="Helical" evidence="7">
    <location>
        <begin position="382"/>
        <end position="405"/>
    </location>
</feature>
<comment type="similarity">
    <text evidence="2">Belongs to the SLC29A/ENT transporter (TC 2.A.57) family.</text>
</comment>
<dbReference type="AlphaFoldDB" id="A0A9W6ZWK0"/>
<feature type="transmembrane region" description="Helical" evidence="7">
    <location>
        <begin position="160"/>
        <end position="180"/>
    </location>
</feature>
<keyword evidence="3" id="KW-0813">Transport</keyword>
<protein>
    <recommendedName>
        <fullName evidence="10">Equilibrative nucleoside transporter 1</fullName>
    </recommendedName>
</protein>
<feature type="transmembrane region" description="Helical" evidence="7">
    <location>
        <begin position="315"/>
        <end position="337"/>
    </location>
</feature>
<keyword evidence="4 7" id="KW-0812">Transmembrane</keyword>
<dbReference type="PANTHER" id="PTHR10332">
    <property type="entry name" value="EQUILIBRATIVE NUCLEOSIDE TRANSPORTER"/>
    <property type="match status" value="1"/>
</dbReference>
<evidence type="ECO:0000256" key="2">
    <source>
        <dbReference type="ARBA" id="ARBA00007965"/>
    </source>
</evidence>
<dbReference type="InterPro" id="IPR002259">
    <property type="entry name" value="Eqnu_transpt"/>
</dbReference>
<feature type="transmembrane region" description="Helical" evidence="7">
    <location>
        <begin position="200"/>
        <end position="223"/>
    </location>
</feature>
<dbReference type="EMBL" id="BRXZ01003585">
    <property type="protein sequence ID" value="GMH57804.1"/>
    <property type="molecule type" value="Genomic_DNA"/>
</dbReference>
<feature type="transmembrane region" description="Helical" evidence="7">
    <location>
        <begin position="274"/>
        <end position="295"/>
    </location>
</feature>